<dbReference type="EMBL" id="QQYZ01000047">
    <property type="protein sequence ID" value="RSY76275.1"/>
    <property type="molecule type" value="Genomic_DNA"/>
</dbReference>
<reference evidence="1 2" key="1">
    <citation type="submission" date="2018-07" db="EMBL/GenBank/DDBJ databases">
        <title>Genomic and Epidemiologic Investigation of an Indolent Hospital Outbreak.</title>
        <authorList>
            <person name="Johnson R.C."/>
            <person name="Deming C."/>
            <person name="Conlan S."/>
            <person name="Zellmer C.J."/>
            <person name="Michelin A.V."/>
            <person name="Lee-Lin S."/>
            <person name="Thomas P.J."/>
            <person name="Park M."/>
            <person name="Weingarten R.A."/>
            <person name="Less J."/>
            <person name="Dekker J.P."/>
            <person name="Frank K.M."/>
            <person name="Musser K.A."/>
            <person name="Mcquiston J.R."/>
            <person name="Henderson D.K."/>
            <person name="Lau A.F."/>
            <person name="Palmore T.N."/>
            <person name="Segre J.A."/>
        </authorList>
    </citation>
    <scope>NUCLEOTIDE SEQUENCE [LARGE SCALE GENOMIC DNA]</scope>
    <source>
        <strain evidence="1 2">SK-CDC1_0717</strain>
    </source>
</reference>
<organism evidence="1 2">
    <name type="scientific">Sphingomonas koreensis</name>
    <dbReference type="NCBI Taxonomy" id="93064"/>
    <lineage>
        <taxon>Bacteria</taxon>
        <taxon>Pseudomonadati</taxon>
        <taxon>Pseudomonadota</taxon>
        <taxon>Alphaproteobacteria</taxon>
        <taxon>Sphingomonadales</taxon>
        <taxon>Sphingomonadaceae</taxon>
        <taxon>Sphingomonas</taxon>
    </lineage>
</organism>
<proteinExistence type="predicted"/>
<name>A0A430FX69_9SPHN</name>
<comment type="caution">
    <text evidence="1">The sequence shown here is derived from an EMBL/GenBank/DDBJ whole genome shotgun (WGS) entry which is preliminary data.</text>
</comment>
<gene>
    <name evidence="1" type="ORF">DAH66_22195</name>
</gene>
<dbReference type="RefSeq" id="WP_066665091.1">
    <property type="nucleotide sequence ID" value="NZ_QQYZ01000047.1"/>
</dbReference>
<accession>A0A430FX69</accession>
<evidence type="ECO:0000313" key="2">
    <source>
        <dbReference type="Proteomes" id="UP000287746"/>
    </source>
</evidence>
<dbReference type="Proteomes" id="UP000287746">
    <property type="component" value="Unassembled WGS sequence"/>
</dbReference>
<dbReference type="InterPro" id="IPR009241">
    <property type="entry name" value="HigB-like"/>
</dbReference>
<sequence length="112" mass="12636">MEPTTTKPIHFLGDSREALRNFPDDSRYSAGVELRAVQTGLDPSDWKPMKTVGAGVREIRIREASGAFRVIYLATLPDRVLVLHGFQKKTQQTAQKDIDLAAKRLKTWKAEQ</sequence>
<dbReference type="AlphaFoldDB" id="A0A430FX69"/>
<protein>
    <submittedName>
        <fullName evidence="1">Type II toxin-antitoxin system RelE/ParE family toxin</fullName>
    </submittedName>
</protein>
<evidence type="ECO:0000313" key="1">
    <source>
        <dbReference type="EMBL" id="RSY76275.1"/>
    </source>
</evidence>
<dbReference type="Pfam" id="PF05973">
    <property type="entry name" value="Gp49"/>
    <property type="match status" value="1"/>
</dbReference>